<feature type="domain" description="Aldehyde dehydrogenase" evidence="8">
    <location>
        <begin position="3"/>
        <end position="436"/>
    </location>
</feature>
<keyword evidence="2 4" id="KW-0560">Oxidoreductase</keyword>
<dbReference type="InterPro" id="IPR016162">
    <property type="entry name" value="Ald_DH_N"/>
</dbReference>
<feature type="active site" evidence="5 6">
    <location>
        <position position="213"/>
    </location>
</feature>
<organism evidence="9 10">
    <name type="scientific">Helcobacillus massiliensis</name>
    <dbReference type="NCBI Taxonomy" id="521392"/>
    <lineage>
        <taxon>Bacteria</taxon>
        <taxon>Bacillati</taxon>
        <taxon>Actinomycetota</taxon>
        <taxon>Actinomycetes</taxon>
        <taxon>Micrococcales</taxon>
        <taxon>Dermabacteraceae</taxon>
        <taxon>Helcobacillus</taxon>
    </lineage>
</organism>
<dbReference type="PANTHER" id="PTHR43570">
    <property type="entry name" value="ALDEHYDE DEHYDROGENASE"/>
    <property type="match status" value="1"/>
</dbReference>
<keyword evidence="3" id="KW-0520">NAD</keyword>
<reference evidence="9 10" key="1">
    <citation type="submission" date="2020-08" db="EMBL/GenBank/DDBJ databases">
        <title>Sequencing the genomes of 1000 actinobacteria strains.</title>
        <authorList>
            <person name="Klenk H.-P."/>
        </authorList>
    </citation>
    <scope>NUCLEOTIDE SEQUENCE [LARGE SCALE GENOMIC DNA]</scope>
    <source>
        <strain evidence="9 10">DSM 23040</strain>
    </source>
</reference>
<dbReference type="Gene3D" id="3.40.309.10">
    <property type="entry name" value="Aldehyde Dehydrogenase, Chain A, domain 2"/>
    <property type="match status" value="1"/>
</dbReference>
<proteinExistence type="inferred from homology"/>
<dbReference type="AlphaFoldDB" id="A0A839QV48"/>
<dbReference type="CDD" id="cd07087">
    <property type="entry name" value="ALDH_F3-13-14_CALDH-like"/>
    <property type="match status" value="1"/>
</dbReference>
<dbReference type="GO" id="GO:0004029">
    <property type="term" value="F:aldehyde dehydrogenase (NAD+) activity"/>
    <property type="evidence" value="ECO:0007669"/>
    <property type="project" value="TreeGrafter"/>
</dbReference>
<evidence type="ECO:0000256" key="6">
    <source>
        <dbReference type="PROSITE-ProRule" id="PRU10007"/>
    </source>
</evidence>
<dbReference type="FunFam" id="3.40.605.10:FF:000004">
    <property type="entry name" value="Aldehyde dehydrogenase"/>
    <property type="match status" value="1"/>
</dbReference>
<dbReference type="InterPro" id="IPR016163">
    <property type="entry name" value="Ald_DH_C"/>
</dbReference>
<evidence type="ECO:0000313" key="10">
    <source>
        <dbReference type="Proteomes" id="UP000568050"/>
    </source>
</evidence>
<dbReference type="InterPro" id="IPR015590">
    <property type="entry name" value="Aldehyde_DH_dom"/>
</dbReference>
<dbReference type="Pfam" id="PF00171">
    <property type="entry name" value="Aldedh"/>
    <property type="match status" value="1"/>
</dbReference>
<dbReference type="RefSeq" id="WP_183376764.1">
    <property type="nucleotide sequence ID" value="NZ_CBCSFZ010000011.1"/>
</dbReference>
<evidence type="ECO:0000256" key="5">
    <source>
        <dbReference type="PIRSR" id="PIRSR036492-1"/>
    </source>
</evidence>
<dbReference type="PANTHER" id="PTHR43570:SF16">
    <property type="entry name" value="ALDEHYDE DEHYDROGENASE TYPE III, ISOFORM Q"/>
    <property type="match status" value="1"/>
</dbReference>
<dbReference type="FunFam" id="3.40.309.10:FF:000003">
    <property type="entry name" value="Aldehyde dehydrogenase"/>
    <property type="match status" value="1"/>
</dbReference>
<evidence type="ECO:0000256" key="2">
    <source>
        <dbReference type="ARBA" id="ARBA00023002"/>
    </source>
</evidence>
<evidence type="ECO:0000259" key="8">
    <source>
        <dbReference type="Pfam" id="PF00171"/>
    </source>
</evidence>
<dbReference type="GO" id="GO:0006081">
    <property type="term" value="P:aldehyde metabolic process"/>
    <property type="evidence" value="ECO:0007669"/>
    <property type="project" value="InterPro"/>
</dbReference>
<gene>
    <name evidence="9" type="ORF">FHX50_001815</name>
</gene>
<dbReference type="InterPro" id="IPR029510">
    <property type="entry name" value="Ald_DH_CS_GLU"/>
</dbReference>
<dbReference type="GO" id="GO:0005737">
    <property type="term" value="C:cytoplasm"/>
    <property type="evidence" value="ECO:0007669"/>
    <property type="project" value="TreeGrafter"/>
</dbReference>
<feature type="active site" evidence="5">
    <location>
        <position position="247"/>
    </location>
</feature>
<dbReference type="InterPro" id="IPR012394">
    <property type="entry name" value="Aldehyde_DH_NAD(P)"/>
</dbReference>
<evidence type="ECO:0000313" key="9">
    <source>
        <dbReference type="EMBL" id="MBB3023518.1"/>
    </source>
</evidence>
<comment type="caution">
    <text evidence="9">The sequence shown here is derived from an EMBL/GenBank/DDBJ whole genome shotgun (WGS) entry which is preliminary data.</text>
</comment>
<evidence type="ECO:0000256" key="3">
    <source>
        <dbReference type="ARBA" id="ARBA00023027"/>
    </source>
</evidence>
<dbReference type="SUPFAM" id="SSF53720">
    <property type="entry name" value="ALDH-like"/>
    <property type="match status" value="1"/>
</dbReference>
<dbReference type="InterPro" id="IPR016161">
    <property type="entry name" value="Ald_DH/histidinol_DH"/>
</dbReference>
<comment type="similarity">
    <text evidence="1 4 7">Belongs to the aldehyde dehydrogenase family.</text>
</comment>
<sequence>MTSHADIDRALAALRDGFASGITRPVDARLEQLARLQRGIERDGDLLADALAADLGKPRAESLITELGTLTQELSHIRHNLASWLQPSAFGLGTLLMPASGHIHREPLGTVLVIAPWNYPMQLSLMPVIGAIAAGNTVMLKPSEITPHCSAALARLVAEHMDERWVQVIEGGIDETTHILRQRFDHIVFTGNGTVGRVVARAAAEHLTPTTLELGGKSPVYVDRGMDLKAVAARLTWAKFTNAGQTCVAPDYVMGESAVLTDLADEIQRQITHMYGEDPQTSGQYGRIVSDKQFDRLSGLLDASRDRVVHGGGTDRADRFIEPTLLRLPSASEGALETPIMGEEIFGPLLPLIPVTGVSEAIGIITSGDKPLTAMVFTDDPEVERAFTEQTSSGSLAVNVALAHAGSSLMPFGGVGESGMGTYHGRASIEALTHPKPVVKKPLKPETLSMIFPPYGRRTGLLGRLMGVRLRRR</sequence>
<dbReference type="PIRSF" id="PIRSF036492">
    <property type="entry name" value="ALDH"/>
    <property type="match status" value="1"/>
</dbReference>
<protein>
    <recommendedName>
        <fullName evidence="4">Aldehyde dehydrogenase</fullName>
    </recommendedName>
</protein>
<accession>A0A839QV48</accession>
<name>A0A839QV48_9MICO</name>
<dbReference type="PROSITE" id="PS00687">
    <property type="entry name" value="ALDEHYDE_DEHYDR_GLU"/>
    <property type="match status" value="1"/>
</dbReference>
<evidence type="ECO:0000256" key="7">
    <source>
        <dbReference type="RuleBase" id="RU003345"/>
    </source>
</evidence>
<dbReference type="Gene3D" id="3.40.605.10">
    <property type="entry name" value="Aldehyde Dehydrogenase, Chain A, domain 1"/>
    <property type="match status" value="1"/>
</dbReference>
<keyword evidence="10" id="KW-1185">Reference proteome</keyword>
<evidence type="ECO:0000256" key="4">
    <source>
        <dbReference type="PIRNR" id="PIRNR036492"/>
    </source>
</evidence>
<dbReference type="Proteomes" id="UP000568050">
    <property type="component" value="Unassembled WGS sequence"/>
</dbReference>
<dbReference type="InterPro" id="IPR016160">
    <property type="entry name" value="Ald_DH_CS_CYS"/>
</dbReference>
<dbReference type="EMBL" id="JACHWP010000006">
    <property type="protein sequence ID" value="MBB3023518.1"/>
    <property type="molecule type" value="Genomic_DNA"/>
</dbReference>
<evidence type="ECO:0000256" key="1">
    <source>
        <dbReference type="ARBA" id="ARBA00009986"/>
    </source>
</evidence>
<dbReference type="PROSITE" id="PS00070">
    <property type="entry name" value="ALDEHYDE_DEHYDR_CYS"/>
    <property type="match status" value="1"/>
</dbReference>